<comment type="function">
    <text evidence="8">ATPase subunit of a proteasome-like degradation complex; this subunit has chaperone activity. The binding of ATP and its subsequent hydrolysis by HslU are essential for unfolding of protein substrates subsequently hydrolyzed by HslV. HslU recognizes the N-terminal part of its protein substrates and unfolds these before they are guided to HslV for hydrolysis.</text>
</comment>
<dbReference type="GO" id="GO:0016887">
    <property type="term" value="F:ATP hydrolysis activity"/>
    <property type="evidence" value="ECO:0007669"/>
    <property type="project" value="InterPro"/>
</dbReference>
<dbReference type="NCBIfam" id="NF003544">
    <property type="entry name" value="PRK05201.1"/>
    <property type="match status" value="1"/>
</dbReference>
<dbReference type="EMBL" id="CP049889">
    <property type="protein sequence ID" value="QIK50771.1"/>
    <property type="molecule type" value="Genomic_DNA"/>
</dbReference>
<dbReference type="GO" id="GO:0043335">
    <property type="term" value="P:protein unfolding"/>
    <property type="evidence" value="ECO:0007669"/>
    <property type="project" value="UniProtKB-UniRule"/>
</dbReference>
<evidence type="ECO:0000256" key="1">
    <source>
        <dbReference type="ARBA" id="ARBA00004496"/>
    </source>
</evidence>
<dbReference type="PANTHER" id="PTHR48102:SF3">
    <property type="entry name" value="ATP-DEPENDENT PROTEASE ATPASE SUBUNIT HSLU"/>
    <property type="match status" value="1"/>
</dbReference>
<dbReference type="InterPro" id="IPR003593">
    <property type="entry name" value="AAA+_ATPase"/>
</dbReference>
<dbReference type="GO" id="GO:0009376">
    <property type="term" value="C:HslUV protease complex"/>
    <property type="evidence" value="ECO:0007669"/>
    <property type="project" value="UniProtKB-UniRule"/>
</dbReference>
<evidence type="ECO:0000256" key="3">
    <source>
        <dbReference type="ARBA" id="ARBA00022490"/>
    </source>
</evidence>
<feature type="domain" description="Clp ATPase C-terminal" evidence="10">
    <location>
        <begin position="360"/>
        <end position="456"/>
    </location>
</feature>
<keyword evidence="3 8" id="KW-0963">Cytoplasm</keyword>
<keyword evidence="11" id="KW-0378">Hydrolase</keyword>
<dbReference type="FunFam" id="3.40.50.300:FF:000220">
    <property type="entry name" value="ATP-dependent protease ATPase subunit HslU"/>
    <property type="match status" value="1"/>
</dbReference>
<dbReference type="Gene3D" id="1.10.8.60">
    <property type="match status" value="1"/>
</dbReference>
<name>A0A6G7WEV6_9LACT</name>
<evidence type="ECO:0000256" key="7">
    <source>
        <dbReference type="ARBA" id="ARBA00065893"/>
    </source>
</evidence>
<keyword evidence="4 8" id="KW-0547">Nucleotide-binding</keyword>
<dbReference type="FunFam" id="3.40.50.300:FF:000213">
    <property type="entry name" value="ATP-dependent protease ATPase subunit HslU"/>
    <property type="match status" value="1"/>
</dbReference>
<dbReference type="GO" id="GO:0005524">
    <property type="term" value="F:ATP binding"/>
    <property type="evidence" value="ECO:0007669"/>
    <property type="project" value="UniProtKB-UniRule"/>
</dbReference>
<protein>
    <recommendedName>
        <fullName evidence="8">ATP-dependent protease ATPase subunit HslU</fullName>
    </recommendedName>
    <alternativeName>
        <fullName evidence="8">Unfoldase HslU</fullName>
    </alternativeName>
</protein>
<sequence>MNMKINQTPRQVVAELDKYIIGQNDAKKSVAVALRNRYRRMQLPEDMQKEVTPKNILMIGPTGVGKTEIARRLAGLVHAPFVKVEATKFTEVGYVGRDVESMVRDLVEHAISLVEKEKRSDVYSQAYAKALERIAQVLKPGVIKKKANNQNPMQSMFQQFGLPADMMPEEEETEEVTAEVASQRREIVEQLKKGVLDNREVTIKVVEKNSSPLGAMGNNDQMMMLQSALDSMTPKKKTKRTLKVKDAIKVLTDEETDKLIDKNDLSTEALKMAEENGIIFIDEIDKITSKSDQGGQVSREGVQRDILPIVEGSQVSTKYGNIQTDHILFIASGAFHVAKPSDLIPELQGRFPIRVELDDLTEADFIRILTEPNNALIKQYRALLETEDVKVIFTKEAIERLAAIAARVNEETDNIGARRLHTILEKLLEDLLFESPDMPGQEITITANYVDEKIAHIVEDQDLRRYIL</sequence>
<dbReference type="GeneID" id="94551841"/>
<comment type="subunit">
    <text evidence="7">A double ring-shaped homohexamer of ClpQ is capped on each side by a ring-shaped ClpY homohexamer. The assembly of the ClpQ/ClpY complex is dependent on binding of ATP.</text>
</comment>
<dbReference type="GO" id="GO:0008233">
    <property type="term" value="F:peptidase activity"/>
    <property type="evidence" value="ECO:0007669"/>
    <property type="project" value="UniProtKB-KW"/>
</dbReference>
<keyword evidence="12" id="KW-1185">Reference proteome</keyword>
<dbReference type="Gene3D" id="3.40.50.300">
    <property type="entry name" value="P-loop containing nucleotide triphosphate hydrolases"/>
    <property type="match status" value="2"/>
</dbReference>
<dbReference type="InterPro" id="IPR027417">
    <property type="entry name" value="P-loop_NTPase"/>
</dbReference>
<evidence type="ECO:0000256" key="8">
    <source>
        <dbReference type="HAMAP-Rule" id="MF_00249"/>
    </source>
</evidence>
<feature type="binding site" evidence="8">
    <location>
        <position position="346"/>
    </location>
    <ligand>
        <name>ATP</name>
        <dbReference type="ChEBI" id="CHEBI:30616"/>
    </ligand>
</feature>
<comment type="subcellular location">
    <subcellularLocation>
        <location evidence="1 8">Cytoplasm</location>
    </subcellularLocation>
</comment>
<dbReference type="Pfam" id="PF00004">
    <property type="entry name" value="AAA"/>
    <property type="match status" value="1"/>
</dbReference>
<accession>A0A6G7WEV6</accession>
<evidence type="ECO:0000259" key="9">
    <source>
        <dbReference type="SMART" id="SM00382"/>
    </source>
</evidence>
<gene>
    <name evidence="8 11" type="primary">hslU</name>
    <name evidence="11" type="ORF">G7058_01040</name>
</gene>
<dbReference type="SMART" id="SM01086">
    <property type="entry name" value="ClpB_D2-small"/>
    <property type="match status" value="1"/>
</dbReference>
<evidence type="ECO:0000313" key="12">
    <source>
        <dbReference type="Proteomes" id="UP000501830"/>
    </source>
</evidence>
<dbReference type="Pfam" id="PF07724">
    <property type="entry name" value="AAA_2"/>
    <property type="match status" value="1"/>
</dbReference>
<dbReference type="Gene3D" id="1.10.8.10">
    <property type="entry name" value="DNA helicase RuvA subunit, C-terminal domain"/>
    <property type="match status" value="2"/>
</dbReference>
<evidence type="ECO:0000259" key="10">
    <source>
        <dbReference type="SMART" id="SM01086"/>
    </source>
</evidence>
<evidence type="ECO:0000256" key="5">
    <source>
        <dbReference type="ARBA" id="ARBA00022840"/>
    </source>
</evidence>
<dbReference type="KEGG" id="jpo:G7058_01040"/>
<dbReference type="NCBIfam" id="TIGR00390">
    <property type="entry name" value="hslU"/>
    <property type="match status" value="1"/>
</dbReference>
<organism evidence="11 12">
    <name type="scientific">Jeotgalibaca porci</name>
    <dbReference type="NCBI Taxonomy" id="1868793"/>
    <lineage>
        <taxon>Bacteria</taxon>
        <taxon>Bacillati</taxon>
        <taxon>Bacillota</taxon>
        <taxon>Bacilli</taxon>
        <taxon>Lactobacillales</taxon>
        <taxon>Carnobacteriaceae</taxon>
        <taxon>Jeotgalibaca</taxon>
    </lineage>
</organism>
<evidence type="ECO:0000256" key="2">
    <source>
        <dbReference type="ARBA" id="ARBA00009771"/>
    </source>
</evidence>
<dbReference type="RefSeq" id="WP_166061808.1">
    <property type="nucleotide sequence ID" value="NZ_CP049889.1"/>
</dbReference>
<dbReference type="AlphaFoldDB" id="A0A6G7WEV6"/>
<feature type="binding site" evidence="8">
    <location>
        <position position="418"/>
    </location>
    <ligand>
        <name>ATP</name>
        <dbReference type="ChEBI" id="CHEBI:30616"/>
    </ligand>
</feature>
<proteinExistence type="inferred from homology"/>
<keyword evidence="5 8" id="KW-0067">ATP-binding</keyword>
<dbReference type="SUPFAM" id="SSF52540">
    <property type="entry name" value="P-loop containing nucleoside triphosphate hydrolases"/>
    <property type="match status" value="1"/>
</dbReference>
<dbReference type="InterPro" id="IPR050052">
    <property type="entry name" value="ATP-dep_Clp_protease_ClpX"/>
</dbReference>
<feature type="binding site" evidence="8">
    <location>
        <position position="21"/>
    </location>
    <ligand>
        <name>ATP</name>
        <dbReference type="ChEBI" id="CHEBI:30616"/>
    </ligand>
</feature>
<dbReference type="SMART" id="SM00382">
    <property type="entry name" value="AAA"/>
    <property type="match status" value="1"/>
</dbReference>
<evidence type="ECO:0000256" key="6">
    <source>
        <dbReference type="ARBA" id="ARBA00023186"/>
    </source>
</evidence>
<dbReference type="GO" id="GO:0036402">
    <property type="term" value="F:proteasome-activating activity"/>
    <property type="evidence" value="ECO:0007669"/>
    <property type="project" value="UniProtKB-UniRule"/>
</dbReference>
<comment type="similarity">
    <text evidence="2 8">Belongs to the ClpX chaperone family. HslU subfamily.</text>
</comment>
<keyword evidence="6 8" id="KW-0143">Chaperone</keyword>
<dbReference type="InterPro" id="IPR004491">
    <property type="entry name" value="HslU"/>
</dbReference>
<dbReference type="HAMAP" id="MF_00249">
    <property type="entry name" value="HslU"/>
    <property type="match status" value="1"/>
</dbReference>
<dbReference type="PANTHER" id="PTHR48102">
    <property type="entry name" value="ATP-DEPENDENT CLP PROTEASE ATP-BINDING SUBUNIT CLPX-LIKE, MITOCHONDRIAL-RELATED"/>
    <property type="match status" value="1"/>
</dbReference>
<dbReference type="InterPro" id="IPR003959">
    <property type="entry name" value="ATPase_AAA_core"/>
</dbReference>
<keyword evidence="11" id="KW-0645">Protease</keyword>
<dbReference type="Proteomes" id="UP000501830">
    <property type="component" value="Chromosome"/>
</dbReference>
<evidence type="ECO:0000256" key="4">
    <source>
        <dbReference type="ARBA" id="ARBA00022741"/>
    </source>
</evidence>
<feature type="binding site" evidence="8">
    <location>
        <position position="282"/>
    </location>
    <ligand>
        <name>ATP</name>
        <dbReference type="ChEBI" id="CHEBI:30616"/>
    </ligand>
</feature>
<comment type="subunit">
    <text evidence="8">A double ring-shaped homohexamer of HslV is capped on each side by a ring-shaped HslU homohexamer. The assembly of the HslU/HslV complex is dependent on binding of ATP.</text>
</comment>
<feature type="binding site" evidence="8">
    <location>
        <begin position="63"/>
        <end position="68"/>
    </location>
    <ligand>
        <name>ATP</name>
        <dbReference type="ChEBI" id="CHEBI:30616"/>
    </ligand>
</feature>
<reference evidence="11 12" key="1">
    <citation type="journal article" date="2017" name="Int. J. Syst. Evol. Microbiol.">
        <title>Jeotgalibaca porci sp. nov. and Jeotgalibaca arthritidis sp. nov., isolated from pigs, and emended description of the genus Jeotgalibaca.</title>
        <authorList>
            <person name="Zamora L."/>
            <person name="Perez-Sancho M."/>
            <person name="Dominguez L."/>
            <person name="Fernandez-Garayzabal J.F."/>
            <person name="Vela A.I."/>
        </authorList>
    </citation>
    <scope>NUCLEOTIDE SEQUENCE [LARGE SCALE GENOMIC DNA]</scope>
    <source>
        <strain evidence="11 12">CCUG 69148</strain>
    </source>
</reference>
<feature type="domain" description="AAA+ ATPase" evidence="9">
    <location>
        <begin position="52"/>
        <end position="357"/>
    </location>
</feature>
<dbReference type="InterPro" id="IPR019489">
    <property type="entry name" value="Clp_ATPase_C"/>
</dbReference>
<evidence type="ECO:0000313" key="11">
    <source>
        <dbReference type="EMBL" id="QIK50771.1"/>
    </source>
</evidence>
<dbReference type="CDD" id="cd19498">
    <property type="entry name" value="RecA-like_HslU"/>
    <property type="match status" value="1"/>
</dbReference>